<proteinExistence type="predicted"/>
<gene>
    <name evidence="1" type="ORF">MLD38_010537</name>
</gene>
<accession>A0ACB9R0R3</accession>
<keyword evidence="2" id="KW-1185">Reference proteome</keyword>
<name>A0ACB9R0R3_9MYRT</name>
<evidence type="ECO:0000313" key="1">
    <source>
        <dbReference type="EMBL" id="KAI4372290.1"/>
    </source>
</evidence>
<dbReference type="EMBL" id="CM042883">
    <property type="protein sequence ID" value="KAI4372290.1"/>
    <property type="molecule type" value="Genomic_DNA"/>
</dbReference>
<organism evidence="1 2">
    <name type="scientific">Melastoma candidum</name>
    <dbReference type="NCBI Taxonomy" id="119954"/>
    <lineage>
        <taxon>Eukaryota</taxon>
        <taxon>Viridiplantae</taxon>
        <taxon>Streptophyta</taxon>
        <taxon>Embryophyta</taxon>
        <taxon>Tracheophyta</taxon>
        <taxon>Spermatophyta</taxon>
        <taxon>Magnoliopsida</taxon>
        <taxon>eudicotyledons</taxon>
        <taxon>Gunneridae</taxon>
        <taxon>Pentapetalae</taxon>
        <taxon>rosids</taxon>
        <taxon>malvids</taxon>
        <taxon>Myrtales</taxon>
        <taxon>Melastomataceae</taxon>
        <taxon>Melastomatoideae</taxon>
        <taxon>Melastomateae</taxon>
        <taxon>Melastoma</taxon>
    </lineage>
</organism>
<protein>
    <submittedName>
        <fullName evidence="1">Uncharacterized protein</fullName>
    </submittedName>
</protein>
<dbReference type="Proteomes" id="UP001057402">
    <property type="component" value="Chromosome 4"/>
</dbReference>
<sequence length="1051" mass="119223">MTTEGPASQGVQQCGVVSDRIFEELPRAHIVSVSRPDTADISPMLLAYTIELQYKQFKWTLVKKASQVLYLHFALKKRAFMEELFEKQEQVREWLYSLGIADHVMVVPDDDEPDDGALPISHEERHKRHIPSKAALNIIRPTMRKQHSASDAAKAAMQNYLNHFLGNLDIVNSREVCKFLEVSKLSFSSEYGPKMKEGYVMAKNINKLTREGAEISCCPFQLLGCCNNSWQKVWAVLKPGFLAFLEDPFDTEALDIMVFDILPTCHQKGMLDEKGKGNLSLADQIKERNPLYYAIKVSCGNRWVNLRMMSYAKMRDWISAINGAALNSPEGWCHPHRYSSFAPKRGLTEDGSQVQWFVDGEAAFDAVASAIEGAKSEIFMTGWWLCPELYLRRPFENHPSSRLDALLEAKAKAGVQIYILMYKEVPLALKINSMYSKKKLLNIHENVKVLRYPDHLSSGIYYWSHHEKIVIVDYQTCFLGGLDLCFGRFDTAEHRVADNPSSLWPGKDYYNPRESEPNSWEDAMADEVDRKIYPRMPWHDIQCALWGPPCRDVARHFVQRWNHAKRNKAQNEHGIPLLIPRHHMVLPHYMGKSSKIDVGHKDEEDNPSFRNEGFFSPHSLVEDIPLLLPQETDVENLSRFKQTEHDVVIHHEHQAKNDDEDQWEGSDGSQDEHLTSGRGDVGPRTACRCQVIRSASQWSVGTSQTEDSIHKAYCSLIENAEHFVYIENQFFISGLAGDDVIQNRVLDAIYKRILQAHKEGKAFRVIIVLPLLPGFQGGIDDSGAATVRAILHWQCRTISRGKNSILHNIKAGVGDKAHDYISFFGLRSHGRLFENGPIATSQVYVHSKLLIVDDRISVIGSSNINDRSLLGSRDSEIAVVIEDKEFVDSTMNGELWKAGKFSHSLRCSLWMEHLGLHPGEAHRVKDPLSDSTYRDLWLATAKENNSIYHDVFNCIPNDSIRSRAALRQSMSQSKERVGQNTIDLGIAPQKVVIKGGEGNTTATMTTTTDPMERLRGVKGHLVSFPLEFMCQEDLRPMLIEGEFYAAPQVFH</sequence>
<comment type="caution">
    <text evidence="1">The sequence shown here is derived from an EMBL/GenBank/DDBJ whole genome shotgun (WGS) entry which is preliminary data.</text>
</comment>
<reference evidence="2" key="1">
    <citation type="journal article" date="2023" name="Front. Plant Sci.">
        <title>Chromosomal-level genome assembly of Melastoma candidum provides insights into trichome evolution.</title>
        <authorList>
            <person name="Zhong Y."/>
            <person name="Wu W."/>
            <person name="Sun C."/>
            <person name="Zou P."/>
            <person name="Liu Y."/>
            <person name="Dai S."/>
            <person name="Zhou R."/>
        </authorList>
    </citation>
    <scope>NUCLEOTIDE SEQUENCE [LARGE SCALE GENOMIC DNA]</scope>
</reference>
<evidence type="ECO:0000313" key="2">
    <source>
        <dbReference type="Proteomes" id="UP001057402"/>
    </source>
</evidence>